<dbReference type="InterPro" id="IPR000086">
    <property type="entry name" value="NUDIX_hydrolase_dom"/>
</dbReference>
<dbReference type="Proteomes" id="UP000187404">
    <property type="component" value="Unassembled WGS sequence"/>
</dbReference>
<evidence type="ECO:0000313" key="4">
    <source>
        <dbReference type="EMBL" id="OLR55540.1"/>
    </source>
</evidence>
<dbReference type="OrthoDB" id="9806150at2"/>
<evidence type="ECO:0000256" key="1">
    <source>
        <dbReference type="ARBA" id="ARBA00001946"/>
    </source>
</evidence>
<dbReference type="GO" id="GO:0016787">
    <property type="term" value="F:hydrolase activity"/>
    <property type="evidence" value="ECO:0007669"/>
    <property type="project" value="UniProtKB-KW"/>
</dbReference>
<feature type="domain" description="Nudix hydrolase" evidence="3">
    <location>
        <begin position="53"/>
        <end position="200"/>
    </location>
</feature>
<dbReference type="PROSITE" id="PS51462">
    <property type="entry name" value="NUDIX"/>
    <property type="match status" value="1"/>
</dbReference>
<comment type="cofactor">
    <cofactor evidence="1">
        <name>Mg(2+)</name>
        <dbReference type="ChEBI" id="CHEBI:18420"/>
    </cofactor>
</comment>
<protein>
    <submittedName>
        <fullName evidence="4">NUDIX hydrolase</fullName>
    </submittedName>
</protein>
<dbReference type="InterPro" id="IPR015797">
    <property type="entry name" value="NUDIX_hydrolase-like_dom_sf"/>
</dbReference>
<dbReference type="SUPFAM" id="SSF55811">
    <property type="entry name" value="Nudix"/>
    <property type="match status" value="1"/>
</dbReference>
<dbReference type="STRING" id="1261640.BHK98_05360"/>
<dbReference type="EMBL" id="MJIE01000001">
    <property type="protein sequence ID" value="OLR55540.1"/>
    <property type="molecule type" value="Genomic_DNA"/>
</dbReference>
<reference evidence="4 5" key="1">
    <citation type="journal article" date="2016" name="Appl. Environ. Microbiol.">
        <title>Function and Phylogeny of Bacterial Butyryl Coenzyme A:Acetate Transferases and Their Diversity in the Proximal Colon of Swine.</title>
        <authorList>
            <person name="Trachsel J."/>
            <person name="Bayles D.O."/>
            <person name="Looft T."/>
            <person name="Levine U.Y."/>
            <person name="Allen H.K."/>
        </authorList>
    </citation>
    <scope>NUCLEOTIDE SEQUENCE [LARGE SCALE GENOMIC DNA]</scope>
    <source>
        <strain evidence="4 5">68-3-10</strain>
    </source>
</reference>
<evidence type="ECO:0000313" key="5">
    <source>
        <dbReference type="Proteomes" id="UP000187404"/>
    </source>
</evidence>
<dbReference type="GO" id="GO:0006753">
    <property type="term" value="P:nucleoside phosphate metabolic process"/>
    <property type="evidence" value="ECO:0007669"/>
    <property type="project" value="TreeGrafter"/>
</dbReference>
<dbReference type="Gene3D" id="3.90.79.10">
    <property type="entry name" value="Nucleoside Triphosphate Pyrophosphohydrolase"/>
    <property type="match status" value="1"/>
</dbReference>
<dbReference type="PANTHER" id="PTHR11839:SF18">
    <property type="entry name" value="NUDIX HYDROLASE DOMAIN-CONTAINING PROTEIN"/>
    <property type="match status" value="1"/>
</dbReference>
<name>A0A1Q9JH67_9FIRM</name>
<comment type="caution">
    <text evidence="4">The sequence shown here is derived from an EMBL/GenBank/DDBJ whole genome shotgun (WGS) entry which is preliminary data.</text>
</comment>
<accession>A0A1Q9JH67</accession>
<organism evidence="4 5">
    <name type="scientific">Hornefia porci</name>
    <dbReference type="NCBI Taxonomy" id="2652292"/>
    <lineage>
        <taxon>Bacteria</taxon>
        <taxon>Bacillati</taxon>
        <taxon>Bacillota</taxon>
        <taxon>Clostridia</taxon>
        <taxon>Peptostreptococcales</taxon>
        <taxon>Anaerovoracaceae</taxon>
        <taxon>Hornefia</taxon>
    </lineage>
</organism>
<keyword evidence="5" id="KW-1185">Reference proteome</keyword>
<evidence type="ECO:0000259" key="3">
    <source>
        <dbReference type="PROSITE" id="PS51462"/>
    </source>
</evidence>
<dbReference type="RefSeq" id="WP_075712534.1">
    <property type="nucleotide sequence ID" value="NZ_MJIE01000001.1"/>
</dbReference>
<dbReference type="PANTHER" id="PTHR11839">
    <property type="entry name" value="UDP/ADP-SUGAR PYROPHOSPHATASE"/>
    <property type="match status" value="1"/>
</dbReference>
<sequence>MAIRKDNVKTVADTRFVRVFDLQYEEGAHYYDASRRELENIAAIKSENDFNSMLPDAVSGFLVIETPDSEPRLLLDYEYRYPTGQYMLSIPAGLVDESDKESDQPLFTAMKREIYEETGIMLKVTDDIRMVNPLVFNSPGFTDECTALIAMTAHLDDLSELNQKGAVGSEKFAGFLLATREEVLRLLRDGKDPHGHRYPMVTWCAMMYFVSDLWKA</sequence>
<dbReference type="GO" id="GO:0019693">
    <property type="term" value="P:ribose phosphate metabolic process"/>
    <property type="evidence" value="ECO:0007669"/>
    <property type="project" value="TreeGrafter"/>
</dbReference>
<evidence type="ECO:0000256" key="2">
    <source>
        <dbReference type="ARBA" id="ARBA00022801"/>
    </source>
</evidence>
<gene>
    <name evidence="4" type="ORF">BHK98_05360</name>
</gene>
<proteinExistence type="predicted"/>
<keyword evidence="2 4" id="KW-0378">Hydrolase</keyword>
<dbReference type="AlphaFoldDB" id="A0A1Q9JH67"/>